<accession>A0ABD1PR54</accession>
<comment type="caution">
    <text evidence="4">The sequence shown here is derived from an EMBL/GenBank/DDBJ whole genome shotgun (WGS) entry which is preliminary data.</text>
</comment>
<proteinExistence type="predicted"/>
<sequence length="274" mass="32216">MWTTASGQAKDEERSGVEVKAPATSYSHPYSDPRDSRHYHSIDPLKKRECRPARSTSIFDRLGDGPTKSFEEDYDDDEDEDLLFFYEMRRTPVPRGFIKPKLDKYIGRGDPMYHLAYYKIEMKLKNASPSLKCMAFHMNLTGTAKRWYLKLKLGSIRSWPQLKKAFMSAFMGHTFGEALATRLNDIIQGVYESVKIYFNRFQNKSITVELILDEKSLDALWNRQRMETMCWRDVRNKNPQTYNKLVDLIKEEIQTVERIENRKNHESKRGMMAK</sequence>
<evidence type="ECO:0000313" key="4">
    <source>
        <dbReference type="EMBL" id="KAL2466360.1"/>
    </source>
</evidence>
<dbReference type="AlphaFoldDB" id="A0ABD1PR54"/>
<dbReference type="PANTHER" id="PTHR33223">
    <property type="entry name" value="CCHC-TYPE DOMAIN-CONTAINING PROTEIN"/>
    <property type="match status" value="1"/>
</dbReference>
<dbReference type="PANTHER" id="PTHR33223:SF10">
    <property type="entry name" value="AMINOTRANSFERASE-LIKE PLANT MOBILE DOMAIN-CONTAINING PROTEIN"/>
    <property type="match status" value="1"/>
</dbReference>
<reference evidence="5" key="1">
    <citation type="submission" date="2024-07" db="EMBL/GenBank/DDBJ databases">
        <title>Two chromosome-level genome assemblies of Korean endemic species Abeliophyllum distichum and Forsythia ovata (Oleaceae).</title>
        <authorList>
            <person name="Jang H."/>
        </authorList>
    </citation>
    <scope>NUCLEOTIDE SEQUENCE [LARGE SCALE GENOMIC DNA]</scope>
</reference>
<feature type="region of interest" description="Disordered" evidence="2">
    <location>
        <begin position="56"/>
        <end position="75"/>
    </location>
</feature>
<evidence type="ECO:0000313" key="5">
    <source>
        <dbReference type="Proteomes" id="UP001604336"/>
    </source>
</evidence>
<feature type="domain" description="Retrotransposon gag" evidence="3">
    <location>
        <begin position="135"/>
        <end position="203"/>
    </location>
</feature>
<feature type="coiled-coil region" evidence="1">
    <location>
        <begin position="242"/>
        <end position="269"/>
    </location>
</feature>
<evidence type="ECO:0000259" key="3">
    <source>
        <dbReference type="Pfam" id="PF03732"/>
    </source>
</evidence>
<name>A0ABD1PR54_9LAMI</name>
<keyword evidence="5" id="KW-1185">Reference proteome</keyword>
<evidence type="ECO:0000256" key="1">
    <source>
        <dbReference type="SAM" id="Coils"/>
    </source>
</evidence>
<dbReference type="InterPro" id="IPR005162">
    <property type="entry name" value="Retrotrans_gag_dom"/>
</dbReference>
<dbReference type="Proteomes" id="UP001604336">
    <property type="component" value="Unassembled WGS sequence"/>
</dbReference>
<dbReference type="EMBL" id="JBFOLK010000013">
    <property type="protein sequence ID" value="KAL2466360.1"/>
    <property type="molecule type" value="Genomic_DNA"/>
</dbReference>
<protein>
    <submittedName>
        <fullName evidence="4">Retrotrans gag domain-containing protein</fullName>
    </submittedName>
</protein>
<organism evidence="4 5">
    <name type="scientific">Abeliophyllum distichum</name>
    <dbReference type="NCBI Taxonomy" id="126358"/>
    <lineage>
        <taxon>Eukaryota</taxon>
        <taxon>Viridiplantae</taxon>
        <taxon>Streptophyta</taxon>
        <taxon>Embryophyta</taxon>
        <taxon>Tracheophyta</taxon>
        <taxon>Spermatophyta</taxon>
        <taxon>Magnoliopsida</taxon>
        <taxon>eudicotyledons</taxon>
        <taxon>Gunneridae</taxon>
        <taxon>Pentapetalae</taxon>
        <taxon>asterids</taxon>
        <taxon>lamiids</taxon>
        <taxon>Lamiales</taxon>
        <taxon>Oleaceae</taxon>
        <taxon>Forsythieae</taxon>
        <taxon>Abeliophyllum</taxon>
    </lineage>
</organism>
<evidence type="ECO:0000256" key="2">
    <source>
        <dbReference type="SAM" id="MobiDB-lite"/>
    </source>
</evidence>
<keyword evidence="1" id="KW-0175">Coiled coil</keyword>
<feature type="compositionally biased region" description="Basic and acidic residues" evidence="2">
    <location>
        <begin position="31"/>
        <end position="51"/>
    </location>
</feature>
<gene>
    <name evidence="4" type="ORF">Adt_42211</name>
</gene>
<dbReference type="Pfam" id="PF03732">
    <property type="entry name" value="Retrotrans_gag"/>
    <property type="match status" value="1"/>
</dbReference>
<feature type="region of interest" description="Disordered" evidence="2">
    <location>
        <begin position="1"/>
        <end position="51"/>
    </location>
</feature>